<dbReference type="InterPro" id="IPR002068">
    <property type="entry name" value="A-crystallin/Hsp20_dom"/>
</dbReference>
<keyword evidence="5" id="KW-1185">Reference proteome</keyword>
<dbReference type="SUPFAM" id="SSF49764">
    <property type="entry name" value="HSP20-like chaperones"/>
    <property type="match status" value="1"/>
</dbReference>
<dbReference type="Proteomes" id="UP001465755">
    <property type="component" value="Unassembled WGS sequence"/>
</dbReference>
<dbReference type="EMBL" id="JALJOQ010000001">
    <property type="protein sequence ID" value="KAK9815108.1"/>
    <property type="molecule type" value="Genomic_DNA"/>
</dbReference>
<proteinExistence type="inferred from homology"/>
<dbReference type="CDD" id="cd00298">
    <property type="entry name" value="ACD_sHsps_p23-like"/>
    <property type="match status" value="1"/>
</dbReference>
<evidence type="ECO:0000256" key="2">
    <source>
        <dbReference type="SAM" id="MobiDB-lite"/>
    </source>
</evidence>
<dbReference type="PROSITE" id="PS01031">
    <property type="entry name" value="SHSP"/>
    <property type="match status" value="1"/>
</dbReference>
<organism evidence="4 5">
    <name type="scientific">Symbiochloris irregularis</name>
    <dbReference type="NCBI Taxonomy" id="706552"/>
    <lineage>
        <taxon>Eukaryota</taxon>
        <taxon>Viridiplantae</taxon>
        <taxon>Chlorophyta</taxon>
        <taxon>core chlorophytes</taxon>
        <taxon>Trebouxiophyceae</taxon>
        <taxon>Trebouxiales</taxon>
        <taxon>Trebouxiaceae</taxon>
        <taxon>Symbiochloris</taxon>
    </lineage>
</organism>
<evidence type="ECO:0000313" key="5">
    <source>
        <dbReference type="Proteomes" id="UP001465755"/>
    </source>
</evidence>
<accession>A0AAW1Q3L8</accession>
<evidence type="ECO:0000256" key="1">
    <source>
        <dbReference type="PROSITE-ProRule" id="PRU00285"/>
    </source>
</evidence>
<sequence>MAPELSWSRRVSVLTRHFTASCSRNVDIGLAECAASQAVLFARPAVEDTTYARPTTFDTKAEEPPSFARPAAVEDSPRRDQTRSTGSSQSPPRFAKPAGTSSPASHIIFNRPRQSAPTITPQVKTRETKNFYIIEARLPGVKAGDLQLRLQGNGLVLLGVKNPLVNAATPQGGKAKPFSATWPLPPAVDGSKITARHKGDRLMIILPKRV</sequence>
<reference evidence="4 5" key="1">
    <citation type="journal article" date="2024" name="Nat. Commun.">
        <title>Phylogenomics reveals the evolutionary origins of lichenization in chlorophyte algae.</title>
        <authorList>
            <person name="Puginier C."/>
            <person name="Libourel C."/>
            <person name="Otte J."/>
            <person name="Skaloud P."/>
            <person name="Haon M."/>
            <person name="Grisel S."/>
            <person name="Petersen M."/>
            <person name="Berrin J.G."/>
            <person name="Delaux P.M."/>
            <person name="Dal Grande F."/>
            <person name="Keller J."/>
        </authorList>
    </citation>
    <scope>NUCLEOTIDE SEQUENCE [LARGE SCALE GENOMIC DNA]</scope>
    <source>
        <strain evidence="4 5">SAG 2036</strain>
    </source>
</reference>
<protein>
    <recommendedName>
        <fullName evidence="3">SHSP domain-containing protein</fullName>
    </recommendedName>
</protein>
<feature type="domain" description="SHSP" evidence="3">
    <location>
        <begin position="114"/>
        <end position="210"/>
    </location>
</feature>
<evidence type="ECO:0000313" key="4">
    <source>
        <dbReference type="EMBL" id="KAK9815108.1"/>
    </source>
</evidence>
<dbReference type="Gene3D" id="2.60.40.790">
    <property type="match status" value="1"/>
</dbReference>
<dbReference type="AlphaFoldDB" id="A0AAW1Q3L8"/>
<dbReference type="InterPro" id="IPR008978">
    <property type="entry name" value="HSP20-like_chaperone"/>
</dbReference>
<feature type="region of interest" description="Disordered" evidence="2">
    <location>
        <begin position="54"/>
        <end position="122"/>
    </location>
</feature>
<gene>
    <name evidence="4" type="ORF">WJX73_007773</name>
</gene>
<comment type="similarity">
    <text evidence="1">Belongs to the small heat shock protein (HSP20) family.</text>
</comment>
<name>A0AAW1Q3L8_9CHLO</name>
<evidence type="ECO:0000259" key="3">
    <source>
        <dbReference type="PROSITE" id="PS01031"/>
    </source>
</evidence>
<feature type="compositionally biased region" description="Polar residues" evidence="2">
    <location>
        <begin position="112"/>
        <end position="122"/>
    </location>
</feature>
<comment type="caution">
    <text evidence="4">The sequence shown here is derived from an EMBL/GenBank/DDBJ whole genome shotgun (WGS) entry which is preliminary data.</text>
</comment>